<proteinExistence type="predicted"/>
<dbReference type="AlphaFoldDB" id="A0A1L9RJH2"/>
<evidence type="ECO:0000313" key="1">
    <source>
        <dbReference type="EMBL" id="OJJ35053.1"/>
    </source>
</evidence>
<gene>
    <name evidence="1" type="ORF">ASPWEDRAFT_68470</name>
</gene>
<dbReference type="RefSeq" id="XP_040688729.1">
    <property type="nucleotide sequence ID" value="XM_040838971.1"/>
</dbReference>
<dbReference type="Proteomes" id="UP000184383">
    <property type="component" value="Unassembled WGS sequence"/>
</dbReference>
<reference evidence="2" key="1">
    <citation type="journal article" date="2017" name="Genome Biol.">
        <title>Comparative genomics reveals high biological diversity and specific adaptations in the industrially and medically important fungal genus Aspergillus.</title>
        <authorList>
            <person name="de Vries R.P."/>
            <person name="Riley R."/>
            <person name="Wiebenga A."/>
            <person name="Aguilar-Osorio G."/>
            <person name="Amillis S."/>
            <person name="Uchima C.A."/>
            <person name="Anderluh G."/>
            <person name="Asadollahi M."/>
            <person name="Askin M."/>
            <person name="Barry K."/>
            <person name="Battaglia E."/>
            <person name="Bayram O."/>
            <person name="Benocci T."/>
            <person name="Braus-Stromeyer S.A."/>
            <person name="Caldana C."/>
            <person name="Canovas D."/>
            <person name="Cerqueira G.C."/>
            <person name="Chen F."/>
            <person name="Chen W."/>
            <person name="Choi C."/>
            <person name="Clum A."/>
            <person name="Dos Santos R.A."/>
            <person name="Damasio A.R."/>
            <person name="Diallinas G."/>
            <person name="Emri T."/>
            <person name="Fekete E."/>
            <person name="Flipphi M."/>
            <person name="Freyberg S."/>
            <person name="Gallo A."/>
            <person name="Gournas C."/>
            <person name="Habgood R."/>
            <person name="Hainaut M."/>
            <person name="Harispe M.L."/>
            <person name="Henrissat B."/>
            <person name="Hilden K.S."/>
            <person name="Hope R."/>
            <person name="Hossain A."/>
            <person name="Karabika E."/>
            <person name="Karaffa L."/>
            <person name="Karanyi Z."/>
            <person name="Krasevec N."/>
            <person name="Kuo A."/>
            <person name="Kusch H."/>
            <person name="LaButti K."/>
            <person name="Lagendijk E.L."/>
            <person name="Lapidus A."/>
            <person name="Levasseur A."/>
            <person name="Lindquist E."/>
            <person name="Lipzen A."/>
            <person name="Logrieco A.F."/>
            <person name="MacCabe A."/>
            <person name="Maekelae M.R."/>
            <person name="Malavazi I."/>
            <person name="Melin P."/>
            <person name="Meyer V."/>
            <person name="Mielnichuk N."/>
            <person name="Miskei M."/>
            <person name="Molnar A.P."/>
            <person name="Mule G."/>
            <person name="Ngan C.Y."/>
            <person name="Orejas M."/>
            <person name="Orosz E."/>
            <person name="Ouedraogo J.P."/>
            <person name="Overkamp K.M."/>
            <person name="Park H.-S."/>
            <person name="Perrone G."/>
            <person name="Piumi F."/>
            <person name="Punt P.J."/>
            <person name="Ram A.F."/>
            <person name="Ramon A."/>
            <person name="Rauscher S."/>
            <person name="Record E."/>
            <person name="Riano-Pachon D.M."/>
            <person name="Robert V."/>
            <person name="Roehrig J."/>
            <person name="Ruller R."/>
            <person name="Salamov A."/>
            <person name="Salih N.S."/>
            <person name="Samson R.A."/>
            <person name="Sandor E."/>
            <person name="Sanguinetti M."/>
            <person name="Schuetze T."/>
            <person name="Sepcic K."/>
            <person name="Shelest E."/>
            <person name="Sherlock G."/>
            <person name="Sophianopoulou V."/>
            <person name="Squina F.M."/>
            <person name="Sun H."/>
            <person name="Susca A."/>
            <person name="Todd R.B."/>
            <person name="Tsang A."/>
            <person name="Unkles S.E."/>
            <person name="van de Wiele N."/>
            <person name="van Rossen-Uffink D."/>
            <person name="Oliveira J.V."/>
            <person name="Vesth T.C."/>
            <person name="Visser J."/>
            <person name="Yu J.-H."/>
            <person name="Zhou M."/>
            <person name="Andersen M.R."/>
            <person name="Archer D.B."/>
            <person name="Baker S.E."/>
            <person name="Benoit I."/>
            <person name="Brakhage A.A."/>
            <person name="Braus G.H."/>
            <person name="Fischer R."/>
            <person name="Frisvad J.C."/>
            <person name="Goldman G.H."/>
            <person name="Houbraken J."/>
            <person name="Oakley B."/>
            <person name="Pocsi I."/>
            <person name="Scazzocchio C."/>
            <person name="Seiboth B."/>
            <person name="vanKuyk P.A."/>
            <person name="Wortman J."/>
            <person name="Dyer P.S."/>
            <person name="Grigoriev I.V."/>
        </authorList>
    </citation>
    <scope>NUCLEOTIDE SEQUENCE [LARGE SCALE GENOMIC DNA]</scope>
    <source>
        <strain evidence="2">DTO 134E9</strain>
    </source>
</reference>
<sequence length="259" mass="30464">MSDKVFFPDYIDKEITFSNENGSTTWILTEKLSEQNDQLDEFEFREFEDVSAAYGVFRCKNASNPRDTATMKIFMQVPYAGSEFTSRQKRADQASDRLTYQAEKETDALRQLTERNCQHAPRVLGYQQDKQDEEGLVPNGFIVYLVMALVPGVQLERSLYRQMPLSERQKICRAFKVAWLDCVMDGGIFTYRHGICSVSWDSTEEKIYITNFESCRQRAPTDRWQDIIFLQWGLMQPPRGYVWYEETEEHPDMSLWRIE</sequence>
<dbReference type="EMBL" id="KV878212">
    <property type="protein sequence ID" value="OJJ35053.1"/>
    <property type="molecule type" value="Genomic_DNA"/>
</dbReference>
<dbReference type="VEuPathDB" id="FungiDB:ASPWEDRAFT_68470"/>
<feature type="non-terminal residue" evidence="1">
    <location>
        <position position="1"/>
    </location>
</feature>
<keyword evidence="2" id="KW-1185">Reference proteome</keyword>
<dbReference type="GeneID" id="63754819"/>
<name>A0A1L9RJH2_ASPWE</name>
<organism evidence="1 2">
    <name type="scientific">Aspergillus wentii DTO 134E9</name>
    <dbReference type="NCBI Taxonomy" id="1073089"/>
    <lineage>
        <taxon>Eukaryota</taxon>
        <taxon>Fungi</taxon>
        <taxon>Dikarya</taxon>
        <taxon>Ascomycota</taxon>
        <taxon>Pezizomycotina</taxon>
        <taxon>Eurotiomycetes</taxon>
        <taxon>Eurotiomycetidae</taxon>
        <taxon>Eurotiales</taxon>
        <taxon>Aspergillaceae</taxon>
        <taxon>Aspergillus</taxon>
        <taxon>Aspergillus subgen. Cremei</taxon>
    </lineage>
</organism>
<protein>
    <submittedName>
        <fullName evidence="1">Uncharacterized protein</fullName>
    </submittedName>
</protein>
<dbReference type="OrthoDB" id="5401170at2759"/>
<accession>A0A1L9RJH2</accession>
<evidence type="ECO:0000313" key="2">
    <source>
        <dbReference type="Proteomes" id="UP000184383"/>
    </source>
</evidence>